<dbReference type="Pfam" id="PF10942">
    <property type="entry name" value="DUF2619"/>
    <property type="match status" value="1"/>
</dbReference>
<dbReference type="RefSeq" id="WP_174494929.1">
    <property type="nucleotide sequence ID" value="NZ_CADDWK010000002.1"/>
</dbReference>
<dbReference type="AlphaFoldDB" id="A0A841PU81"/>
<evidence type="ECO:0000313" key="2">
    <source>
        <dbReference type="EMBL" id="MBB6452409.1"/>
    </source>
</evidence>
<keyword evidence="1" id="KW-0812">Transmembrane</keyword>
<sequence length="90" mass="9816">MFGVFEKAIIGMALLRLFSGTIEVLVAFLILKFNDVGKALILNSSLAIVGPLIMILTTTIGVYSIAEQVSYAKLIWIFIGICFIIYGVKS</sequence>
<feature type="transmembrane region" description="Helical" evidence="1">
    <location>
        <begin position="12"/>
        <end position="33"/>
    </location>
</feature>
<keyword evidence="3" id="KW-1185">Reference proteome</keyword>
<dbReference type="InterPro" id="IPR020390">
    <property type="entry name" value="Uncharacterised_YqhV"/>
</dbReference>
<accession>A0A841PU81</accession>
<gene>
    <name evidence="2" type="ORF">HNQ94_000854</name>
</gene>
<evidence type="ECO:0000313" key="3">
    <source>
        <dbReference type="Proteomes" id="UP000581688"/>
    </source>
</evidence>
<name>A0A841PU81_9BACI</name>
<dbReference type="Proteomes" id="UP000581688">
    <property type="component" value="Unassembled WGS sequence"/>
</dbReference>
<dbReference type="EMBL" id="JACHGH010000002">
    <property type="protein sequence ID" value="MBB6452409.1"/>
    <property type="molecule type" value="Genomic_DNA"/>
</dbReference>
<reference evidence="2 3" key="1">
    <citation type="submission" date="2020-08" db="EMBL/GenBank/DDBJ databases">
        <title>Genomic Encyclopedia of Type Strains, Phase IV (KMG-IV): sequencing the most valuable type-strain genomes for metagenomic binning, comparative biology and taxonomic classification.</title>
        <authorList>
            <person name="Goeker M."/>
        </authorList>
    </citation>
    <scope>NUCLEOTIDE SEQUENCE [LARGE SCALE GENOMIC DNA]</scope>
    <source>
        <strain evidence="2 3">DSM 19612</strain>
    </source>
</reference>
<feature type="transmembrane region" description="Helical" evidence="1">
    <location>
        <begin position="40"/>
        <end position="65"/>
    </location>
</feature>
<keyword evidence="1" id="KW-1133">Transmembrane helix</keyword>
<protein>
    <submittedName>
        <fullName evidence="2">Putative exporter of polyketide antibiotics</fullName>
    </submittedName>
</protein>
<keyword evidence="1" id="KW-0472">Membrane</keyword>
<evidence type="ECO:0000256" key="1">
    <source>
        <dbReference type="SAM" id="Phobius"/>
    </source>
</evidence>
<comment type="caution">
    <text evidence="2">The sequence shown here is derived from an EMBL/GenBank/DDBJ whole genome shotgun (WGS) entry which is preliminary data.</text>
</comment>
<feature type="transmembrane region" description="Helical" evidence="1">
    <location>
        <begin position="71"/>
        <end position="88"/>
    </location>
</feature>
<organism evidence="2 3">
    <name type="scientific">Salirhabdus euzebyi</name>
    <dbReference type="NCBI Taxonomy" id="394506"/>
    <lineage>
        <taxon>Bacteria</taxon>
        <taxon>Bacillati</taxon>
        <taxon>Bacillota</taxon>
        <taxon>Bacilli</taxon>
        <taxon>Bacillales</taxon>
        <taxon>Bacillaceae</taxon>
        <taxon>Salirhabdus</taxon>
    </lineage>
</organism>
<proteinExistence type="predicted"/>